<reference evidence="1" key="1">
    <citation type="submission" date="2021-02" db="EMBL/GenBank/DDBJ databases">
        <authorList>
            <person name="Nowell W R."/>
        </authorList>
    </citation>
    <scope>NUCLEOTIDE SEQUENCE</scope>
</reference>
<comment type="caution">
    <text evidence="1">The sequence shown here is derived from an EMBL/GenBank/DDBJ whole genome shotgun (WGS) entry which is preliminary data.</text>
</comment>
<dbReference type="Proteomes" id="UP000663868">
    <property type="component" value="Unassembled WGS sequence"/>
</dbReference>
<accession>A0A820JQM3</accession>
<evidence type="ECO:0000313" key="2">
    <source>
        <dbReference type="Proteomes" id="UP000663868"/>
    </source>
</evidence>
<feature type="non-terminal residue" evidence="1">
    <location>
        <position position="1"/>
    </location>
</feature>
<evidence type="ECO:0000313" key="1">
    <source>
        <dbReference type="EMBL" id="CAF4331317.1"/>
    </source>
</evidence>
<proteinExistence type="predicted"/>
<dbReference type="AlphaFoldDB" id="A0A820JQM3"/>
<dbReference type="EMBL" id="CAJOBB010016691">
    <property type="protein sequence ID" value="CAF4331317.1"/>
    <property type="molecule type" value="Genomic_DNA"/>
</dbReference>
<name>A0A820JQM3_9BILA</name>
<sequence>TSLFRRFINYFYRSRKHSLAKLAEEFVRLYAGHFDHPVGFRFHISYEKEKWLLILTNITLVHYSVYPYPSTRIVFTRKGLSYIAR</sequence>
<organism evidence="1 2">
    <name type="scientific">Adineta steineri</name>
    <dbReference type="NCBI Taxonomy" id="433720"/>
    <lineage>
        <taxon>Eukaryota</taxon>
        <taxon>Metazoa</taxon>
        <taxon>Spiralia</taxon>
        <taxon>Gnathifera</taxon>
        <taxon>Rotifera</taxon>
        <taxon>Eurotatoria</taxon>
        <taxon>Bdelloidea</taxon>
        <taxon>Adinetida</taxon>
        <taxon>Adinetidae</taxon>
        <taxon>Adineta</taxon>
    </lineage>
</organism>
<protein>
    <submittedName>
        <fullName evidence="1">Uncharacterized protein</fullName>
    </submittedName>
</protein>
<gene>
    <name evidence="1" type="ORF">KXQ929_LOCUS47187</name>
</gene>